<keyword evidence="2" id="KW-0808">Transferase</keyword>
<dbReference type="GO" id="GO:0032259">
    <property type="term" value="P:methylation"/>
    <property type="evidence" value="ECO:0007669"/>
    <property type="project" value="UniProtKB-KW"/>
</dbReference>
<evidence type="ECO:0000259" key="4">
    <source>
        <dbReference type="Pfam" id="PF00891"/>
    </source>
</evidence>
<dbReference type="GO" id="GO:0046983">
    <property type="term" value="F:protein dimerization activity"/>
    <property type="evidence" value="ECO:0007669"/>
    <property type="project" value="InterPro"/>
</dbReference>
<dbReference type="Gene3D" id="1.10.10.10">
    <property type="entry name" value="Winged helix-like DNA-binding domain superfamily/Winged helix DNA-binding domain"/>
    <property type="match status" value="2"/>
</dbReference>
<dbReference type="InterPro" id="IPR036390">
    <property type="entry name" value="WH_DNA-bd_sf"/>
</dbReference>
<dbReference type="InterPro" id="IPR012967">
    <property type="entry name" value="COMT_dimerisation"/>
</dbReference>
<evidence type="ECO:0000313" key="6">
    <source>
        <dbReference type="EMBL" id="KAE8671215.1"/>
    </source>
</evidence>
<dbReference type="Pfam" id="PF00891">
    <property type="entry name" value="Methyltransf_2"/>
    <property type="match status" value="1"/>
</dbReference>
<keyword evidence="1" id="KW-0489">Methyltransferase</keyword>
<evidence type="ECO:0000256" key="2">
    <source>
        <dbReference type="ARBA" id="ARBA00022679"/>
    </source>
</evidence>
<sequence>MASSLEPHREVSGEMDNETHAFVAQLAMGSFLSMALKTACELGILEIIAKGGPDAKLYATDIAAKMPTKTNAGSFAPILALNQDKNFLDSWSHLKDAVLEGGTAFNRAHDGTSRNCCILIRDLTASSSVGITLHHITSKYPNIKGINFDLPHVIQCAPTYPGVEHVAGDMFESVPEGDAIFMKGILHNWSDEQCVRLLKNCYKVIPENGKVIVAEFVAPLMPESIPSVKGTFLLDVQMMTQFPGGKERTKE</sequence>
<accession>A0A6A2XWK9</accession>
<evidence type="ECO:0000256" key="3">
    <source>
        <dbReference type="ARBA" id="ARBA00022691"/>
    </source>
</evidence>
<keyword evidence="3" id="KW-0949">S-adenosyl-L-methionine</keyword>
<feature type="domain" description="O-methyltransferase dimerisation" evidence="5">
    <location>
        <begin position="25"/>
        <end position="70"/>
    </location>
</feature>
<dbReference type="InterPro" id="IPR016461">
    <property type="entry name" value="COMT-like"/>
</dbReference>
<dbReference type="InterPro" id="IPR036388">
    <property type="entry name" value="WH-like_DNA-bd_sf"/>
</dbReference>
<dbReference type="Proteomes" id="UP000436088">
    <property type="component" value="Unassembled WGS sequence"/>
</dbReference>
<organism evidence="6 7">
    <name type="scientific">Hibiscus syriacus</name>
    <name type="common">Rose of Sharon</name>
    <dbReference type="NCBI Taxonomy" id="106335"/>
    <lineage>
        <taxon>Eukaryota</taxon>
        <taxon>Viridiplantae</taxon>
        <taxon>Streptophyta</taxon>
        <taxon>Embryophyta</taxon>
        <taxon>Tracheophyta</taxon>
        <taxon>Spermatophyta</taxon>
        <taxon>Magnoliopsida</taxon>
        <taxon>eudicotyledons</taxon>
        <taxon>Gunneridae</taxon>
        <taxon>Pentapetalae</taxon>
        <taxon>rosids</taxon>
        <taxon>malvids</taxon>
        <taxon>Malvales</taxon>
        <taxon>Malvaceae</taxon>
        <taxon>Malvoideae</taxon>
        <taxon>Hibiscus</taxon>
    </lineage>
</organism>
<evidence type="ECO:0000259" key="5">
    <source>
        <dbReference type="Pfam" id="PF08100"/>
    </source>
</evidence>
<keyword evidence="7" id="KW-1185">Reference proteome</keyword>
<dbReference type="EMBL" id="VEPZ02001477">
    <property type="protein sequence ID" value="KAE8671215.1"/>
    <property type="molecule type" value="Genomic_DNA"/>
</dbReference>
<name>A0A6A2XWK9_HIBSY</name>
<proteinExistence type="predicted"/>
<dbReference type="PANTHER" id="PTHR11746">
    <property type="entry name" value="O-METHYLTRANSFERASE"/>
    <property type="match status" value="1"/>
</dbReference>
<dbReference type="SUPFAM" id="SSF53335">
    <property type="entry name" value="S-adenosyl-L-methionine-dependent methyltransferases"/>
    <property type="match status" value="1"/>
</dbReference>
<dbReference type="SUPFAM" id="SSF46785">
    <property type="entry name" value="Winged helix' DNA-binding domain"/>
    <property type="match status" value="1"/>
</dbReference>
<evidence type="ECO:0000256" key="1">
    <source>
        <dbReference type="ARBA" id="ARBA00022603"/>
    </source>
</evidence>
<dbReference type="PROSITE" id="PS51683">
    <property type="entry name" value="SAM_OMT_II"/>
    <property type="match status" value="1"/>
</dbReference>
<dbReference type="GO" id="GO:0008171">
    <property type="term" value="F:O-methyltransferase activity"/>
    <property type="evidence" value="ECO:0007669"/>
    <property type="project" value="InterPro"/>
</dbReference>
<feature type="domain" description="O-methyltransferase C-terminal" evidence="4">
    <location>
        <begin position="129"/>
        <end position="250"/>
    </location>
</feature>
<dbReference type="Gene3D" id="3.40.50.150">
    <property type="entry name" value="Vaccinia Virus protein VP39"/>
    <property type="match status" value="1"/>
</dbReference>
<dbReference type="Pfam" id="PF08100">
    <property type="entry name" value="Dimerisation"/>
    <property type="match status" value="1"/>
</dbReference>
<dbReference type="InterPro" id="IPR001077">
    <property type="entry name" value="COMT_C"/>
</dbReference>
<gene>
    <name evidence="6" type="ORF">F3Y22_tig00111983pilonHSYRG00015</name>
</gene>
<protein>
    <recommendedName>
        <fullName evidence="8">O-methyltransferase domain-containing protein</fullName>
    </recommendedName>
</protein>
<comment type="caution">
    <text evidence="6">The sequence shown here is derived from an EMBL/GenBank/DDBJ whole genome shotgun (WGS) entry which is preliminary data.</text>
</comment>
<dbReference type="AlphaFoldDB" id="A0A6A2XWK9"/>
<dbReference type="InterPro" id="IPR029063">
    <property type="entry name" value="SAM-dependent_MTases_sf"/>
</dbReference>
<evidence type="ECO:0008006" key="8">
    <source>
        <dbReference type="Google" id="ProtNLM"/>
    </source>
</evidence>
<evidence type="ECO:0000313" key="7">
    <source>
        <dbReference type="Proteomes" id="UP000436088"/>
    </source>
</evidence>
<reference evidence="6" key="1">
    <citation type="submission" date="2019-09" db="EMBL/GenBank/DDBJ databases">
        <title>Draft genome information of white flower Hibiscus syriacus.</title>
        <authorList>
            <person name="Kim Y.-M."/>
        </authorList>
    </citation>
    <scope>NUCLEOTIDE SEQUENCE [LARGE SCALE GENOMIC DNA]</scope>
    <source>
        <strain evidence="6">YM2019G1</strain>
    </source>
</reference>